<comment type="caution">
    <text evidence="1">The sequence shown here is derived from an EMBL/GenBank/DDBJ whole genome shotgun (WGS) entry which is preliminary data.</text>
</comment>
<dbReference type="EMBL" id="LAZR01016673">
    <property type="protein sequence ID" value="KKM03474.1"/>
    <property type="molecule type" value="Genomic_DNA"/>
</dbReference>
<accession>A0A0F9GXI1</accession>
<dbReference type="AlphaFoldDB" id="A0A0F9GXI1"/>
<organism evidence="1">
    <name type="scientific">marine sediment metagenome</name>
    <dbReference type="NCBI Taxonomy" id="412755"/>
    <lineage>
        <taxon>unclassified sequences</taxon>
        <taxon>metagenomes</taxon>
        <taxon>ecological metagenomes</taxon>
    </lineage>
</organism>
<sequence>MSPLELEVSSKRCIRCLWSSSYHNWTPPGDPVLPDIHFCKNRKVTKVAPDCQAYCPPDDAPSAEEG</sequence>
<gene>
    <name evidence="1" type="ORF">LCGC14_1774130</name>
</gene>
<name>A0A0F9GXI1_9ZZZZ</name>
<proteinExistence type="predicted"/>
<reference evidence="1" key="1">
    <citation type="journal article" date="2015" name="Nature">
        <title>Complex archaea that bridge the gap between prokaryotes and eukaryotes.</title>
        <authorList>
            <person name="Spang A."/>
            <person name="Saw J.H."/>
            <person name="Jorgensen S.L."/>
            <person name="Zaremba-Niedzwiedzka K."/>
            <person name="Martijn J."/>
            <person name="Lind A.E."/>
            <person name="van Eijk R."/>
            <person name="Schleper C."/>
            <person name="Guy L."/>
            <person name="Ettema T.J."/>
        </authorList>
    </citation>
    <scope>NUCLEOTIDE SEQUENCE</scope>
</reference>
<evidence type="ECO:0000313" key="1">
    <source>
        <dbReference type="EMBL" id="KKM03474.1"/>
    </source>
</evidence>
<protein>
    <submittedName>
        <fullName evidence="1">Uncharacterized protein</fullName>
    </submittedName>
</protein>